<keyword evidence="3" id="KW-1185">Reference proteome</keyword>
<feature type="region of interest" description="Disordered" evidence="1">
    <location>
        <begin position="667"/>
        <end position="734"/>
    </location>
</feature>
<reference evidence="2" key="1">
    <citation type="submission" date="2023-06" db="EMBL/GenBank/DDBJ databases">
        <title>Genome-scale phylogeny and comparative genomics of the fungal order Sordariales.</title>
        <authorList>
            <consortium name="Lawrence Berkeley National Laboratory"/>
            <person name="Hensen N."/>
            <person name="Bonometti L."/>
            <person name="Westerberg I."/>
            <person name="Brannstrom I.O."/>
            <person name="Guillou S."/>
            <person name="Cros-Aarteil S."/>
            <person name="Calhoun S."/>
            <person name="Haridas S."/>
            <person name="Kuo A."/>
            <person name="Mondo S."/>
            <person name="Pangilinan J."/>
            <person name="Riley R."/>
            <person name="Labutti K."/>
            <person name="Andreopoulos B."/>
            <person name="Lipzen A."/>
            <person name="Chen C."/>
            <person name="Yanf M."/>
            <person name="Daum C."/>
            <person name="Ng V."/>
            <person name="Clum A."/>
            <person name="Steindorff A."/>
            <person name="Ohm R."/>
            <person name="Martin F."/>
            <person name="Silar P."/>
            <person name="Natvig D."/>
            <person name="Lalanne C."/>
            <person name="Gautier V."/>
            <person name="Ament-Velasquez S.L."/>
            <person name="Kruys A."/>
            <person name="Hutchinson M.I."/>
            <person name="Powell A.J."/>
            <person name="Barry K."/>
            <person name="Miller A.N."/>
            <person name="Grigoriev I.V."/>
            <person name="Debuchy R."/>
            <person name="Gladieux P."/>
            <person name="Thoren M.H."/>
            <person name="Johannesson H."/>
        </authorList>
    </citation>
    <scope>NUCLEOTIDE SEQUENCE</scope>
    <source>
        <strain evidence="2">CBS 540.89</strain>
    </source>
</reference>
<gene>
    <name evidence="2" type="ORF">B0T21DRAFT_401916</name>
</gene>
<evidence type="ECO:0000313" key="2">
    <source>
        <dbReference type="EMBL" id="KAK0736449.1"/>
    </source>
</evidence>
<name>A0AA40BLJ0_9PEZI</name>
<feature type="region of interest" description="Disordered" evidence="1">
    <location>
        <begin position="533"/>
        <end position="584"/>
    </location>
</feature>
<feature type="region of interest" description="Disordered" evidence="1">
    <location>
        <begin position="476"/>
        <end position="500"/>
    </location>
</feature>
<feature type="compositionally biased region" description="Basic and acidic residues" evidence="1">
    <location>
        <begin position="60"/>
        <end position="71"/>
    </location>
</feature>
<organism evidence="2 3">
    <name type="scientific">Apiosordaria backusii</name>
    <dbReference type="NCBI Taxonomy" id="314023"/>
    <lineage>
        <taxon>Eukaryota</taxon>
        <taxon>Fungi</taxon>
        <taxon>Dikarya</taxon>
        <taxon>Ascomycota</taxon>
        <taxon>Pezizomycotina</taxon>
        <taxon>Sordariomycetes</taxon>
        <taxon>Sordariomycetidae</taxon>
        <taxon>Sordariales</taxon>
        <taxon>Lasiosphaeriaceae</taxon>
        <taxon>Apiosordaria</taxon>
    </lineage>
</organism>
<accession>A0AA40BLJ0</accession>
<proteinExistence type="predicted"/>
<sequence length="890" mass="97130">MRQEEHQEPQQPRLEPGNLPETPPDSPNNDYQEYTFMRRAPSRAMFSMMETITEYSEESESTRCGKERDVGDEIPVPPRSLAHSYSSITATTNVSRPSTRRGRDPGSRESLSGSEPEPLGLEDRLNMQAYVRAMAIYGGGTPERSSSVPTPIRAARHKGSMGSLATMLTASNASLSTGISTDITAQESTVSGRLRQEMDLMAARGAAAGPGSQPATSNGNAGLPGIDTSNPFACFASRSSSLVSTSTITSPKPEAKPEAIAETVRETKPTTEGESENTVPKNCLEGKWYIAPKSPDESVLKFLREPSKAKKTAAASSSNPLTSGDEQRRGSSRCRKERRSSKTVSPSSSNATKRSKNTAKLSSPKGSGSEGAEGKSASDEDGKPEPLGHSSALHDNVRRWYIEEVLFTRIIAKASMTVQGMSDISSLFVPESVRAEIRRLGEPLIQFGYEIQRYCLEYIEGYDLSWVINQWQQCQEGREDTPEGKAKKSQRDSAIEMCDPRGSPDCVDGVKLAQRDDNLPNALAIQGCGDVPVNEAPSLEEASTRSDTPSSSTARSENTHASTAPTSRGLPLKPRPRPLTDEEEDQLIRAINAVVIELTHMRDDLTEIHKVSSGMKVVCLPTPESREESQRNFRKLYGELIPPIPGRMDDLIALMEEKTDVIATILDGPDSDPQVRQRQSGGPRVTMAGGLGLGTPRIPNPSLATSSPDASRLISSSSSPSSPKVPHVAAREGDAKQASRLRAHIYHLLHTSQKTYPFRLAYAQAHLYALRKIYTFSNLDSFTYRSLASLEARLERLRQQDRVSDGAGSLCAMSHSVLSMTQVRLCAKIGEKRRVRYACGLEGLAPGPDANRQKILAEKTHFQDKQGGFILVTNLEEENRNMRRKRTAGA</sequence>
<feature type="region of interest" description="Disordered" evidence="1">
    <location>
        <begin position="244"/>
        <end position="280"/>
    </location>
</feature>
<feature type="compositionally biased region" description="Basic residues" evidence="1">
    <location>
        <begin position="330"/>
        <end position="341"/>
    </location>
</feature>
<protein>
    <submittedName>
        <fullName evidence="2">Uncharacterized protein</fullName>
    </submittedName>
</protein>
<feature type="compositionally biased region" description="Polar residues" evidence="1">
    <location>
        <begin position="83"/>
        <end position="97"/>
    </location>
</feature>
<feature type="region of interest" description="Disordered" evidence="1">
    <location>
        <begin position="309"/>
        <end position="391"/>
    </location>
</feature>
<dbReference type="Proteomes" id="UP001172159">
    <property type="component" value="Unassembled WGS sequence"/>
</dbReference>
<evidence type="ECO:0000256" key="1">
    <source>
        <dbReference type="SAM" id="MobiDB-lite"/>
    </source>
</evidence>
<dbReference type="EMBL" id="JAUKTV010000006">
    <property type="protein sequence ID" value="KAK0736449.1"/>
    <property type="molecule type" value="Genomic_DNA"/>
</dbReference>
<feature type="compositionally biased region" description="Low complexity" evidence="1">
    <location>
        <begin position="706"/>
        <end position="726"/>
    </location>
</feature>
<comment type="caution">
    <text evidence="2">The sequence shown here is derived from an EMBL/GenBank/DDBJ whole genome shotgun (WGS) entry which is preliminary data.</text>
</comment>
<feature type="region of interest" description="Disordered" evidence="1">
    <location>
        <begin position="1"/>
        <end position="121"/>
    </location>
</feature>
<feature type="compositionally biased region" description="Basic and acidic residues" evidence="1">
    <location>
        <begin position="372"/>
        <end position="386"/>
    </location>
</feature>
<evidence type="ECO:0000313" key="3">
    <source>
        <dbReference type="Proteomes" id="UP001172159"/>
    </source>
</evidence>
<feature type="compositionally biased region" description="Basic and acidic residues" evidence="1">
    <location>
        <begin position="476"/>
        <end position="494"/>
    </location>
</feature>
<dbReference type="AlphaFoldDB" id="A0AA40BLJ0"/>
<feature type="compositionally biased region" description="Basic and acidic residues" evidence="1">
    <location>
        <begin position="253"/>
        <end position="271"/>
    </location>
</feature>
<feature type="compositionally biased region" description="Polar residues" evidence="1">
    <location>
        <begin position="545"/>
        <end position="566"/>
    </location>
</feature>